<evidence type="ECO:0000313" key="1">
    <source>
        <dbReference type="EMBL" id="RDY27321.1"/>
    </source>
</evidence>
<accession>A0A371J3G3</accession>
<dbReference type="OrthoDB" id="1820388at2"/>
<reference evidence="1 2" key="1">
    <citation type="journal article" date="2017" name="Genome Announc.">
        <title>Draft Genome Sequence of Romboutsia weinsteinii sp. nov. Strain CCRI-19649(T) Isolated from Surface Water.</title>
        <authorList>
            <person name="Maheux A.F."/>
            <person name="Boudreau D.K."/>
            <person name="Berube E."/>
            <person name="Boissinot M."/>
            <person name="Cantin P."/>
            <person name="Raymond F."/>
            <person name="Corbeil J."/>
            <person name="Omar R.F."/>
            <person name="Bergeron M.G."/>
        </authorList>
    </citation>
    <scope>NUCLEOTIDE SEQUENCE [LARGE SCALE GENOMIC DNA]</scope>
    <source>
        <strain evidence="1 2">CCRI-19649</strain>
    </source>
</reference>
<keyword evidence="2" id="KW-1185">Reference proteome</keyword>
<dbReference type="SUPFAM" id="SSF55144">
    <property type="entry name" value="LigT-like"/>
    <property type="match status" value="1"/>
</dbReference>
<dbReference type="InterPro" id="IPR009097">
    <property type="entry name" value="Cyclic_Pdiesterase"/>
</dbReference>
<dbReference type="RefSeq" id="WP_094368551.1">
    <property type="nucleotide sequence ID" value="NZ_NOJY02000014.1"/>
</dbReference>
<comment type="caution">
    <text evidence="1">The sequence shown here is derived from an EMBL/GenBank/DDBJ whole genome shotgun (WGS) entry which is preliminary data.</text>
</comment>
<sequence length="165" mass="18948">MEGKLLYVMAQYDEETEAKFNKIQKALYDAGFVGTQTPNFPKHITLGSFDLDKESELIDKVKEICSNTKKIKMSFDSMGLFGMEVLFIAPTVTHELLDLQENFNYNHQNNYNWVAHTTLLVDNPEVIQKSLPIVAQNFSSFSGYIESISLYEFSPSRFILEEKLL</sequence>
<name>A0A371J3G3_9FIRM</name>
<dbReference type="Gene3D" id="3.90.1140.10">
    <property type="entry name" value="Cyclic phosphodiesterase"/>
    <property type="match status" value="1"/>
</dbReference>
<dbReference type="Proteomes" id="UP000215694">
    <property type="component" value="Unassembled WGS sequence"/>
</dbReference>
<gene>
    <name evidence="1" type="ORF">CHL78_010065</name>
</gene>
<keyword evidence="1" id="KW-0436">Ligase</keyword>
<dbReference type="AlphaFoldDB" id="A0A371J3G3"/>
<dbReference type="Pfam" id="PF13563">
    <property type="entry name" value="2_5_RNA_ligase2"/>
    <property type="match status" value="1"/>
</dbReference>
<dbReference type="GO" id="GO:0016874">
    <property type="term" value="F:ligase activity"/>
    <property type="evidence" value="ECO:0007669"/>
    <property type="project" value="UniProtKB-KW"/>
</dbReference>
<evidence type="ECO:0000313" key="2">
    <source>
        <dbReference type="Proteomes" id="UP000215694"/>
    </source>
</evidence>
<dbReference type="EMBL" id="NOJY02000014">
    <property type="protein sequence ID" value="RDY27321.1"/>
    <property type="molecule type" value="Genomic_DNA"/>
</dbReference>
<proteinExistence type="predicted"/>
<organism evidence="1 2">
    <name type="scientific">Romboutsia weinsteinii</name>
    <dbReference type="NCBI Taxonomy" id="2020949"/>
    <lineage>
        <taxon>Bacteria</taxon>
        <taxon>Bacillati</taxon>
        <taxon>Bacillota</taxon>
        <taxon>Clostridia</taxon>
        <taxon>Peptostreptococcales</taxon>
        <taxon>Peptostreptococcaceae</taxon>
        <taxon>Romboutsia</taxon>
    </lineage>
</organism>
<protein>
    <submittedName>
        <fullName evidence="1">2'-5' RNA ligase</fullName>
    </submittedName>
</protein>